<dbReference type="AlphaFoldDB" id="A0A1S7LC99"/>
<name>A0A1S7LC99_MAGMO</name>
<evidence type="ECO:0000313" key="3">
    <source>
        <dbReference type="EMBL" id="CRH04372.1"/>
    </source>
</evidence>
<dbReference type="Gene3D" id="3.40.190.10">
    <property type="entry name" value="Periplasmic binding protein-like II"/>
    <property type="match status" value="2"/>
</dbReference>
<dbReference type="NCBIfam" id="TIGR01098">
    <property type="entry name" value="3A0109s03R"/>
    <property type="match status" value="1"/>
</dbReference>
<dbReference type="GO" id="GO:0055085">
    <property type="term" value="P:transmembrane transport"/>
    <property type="evidence" value="ECO:0007669"/>
    <property type="project" value="InterPro"/>
</dbReference>
<dbReference type="InterPro" id="IPR005770">
    <property type="entry name" value="PhnD"/>
</dbReference>
<protein>
    <submittedName>
        <fullName evidence="3">Putative phosphonate ABC transporter, periplasmic phosphonate-binding protein</fullName>
    </submittedName>
</protein>
<reference evidence="3" key="1">
    <citation type="submission" date="2015-04" db="EMBL/GenBank/DDBJ databases">
        <authorList>
            <person name="Syromyatnikov M.Y."/>
            <person name="Popov V.N."/>
        </authorList>
    </citation>
    <scope>NUCLEOTIDE SEQUENCE</scope>
    <source>
        <strain evidence="3">MO-1</strain>
    </source>
</reference>
<dbReference type="GO" id="GO:0043190">
    <property type="term" value="C:ATP-binding cassette (ABC) transporter complex"/>
    <property type="evidence" value="ECO:0007669"/>
    <property type="project" value="InterPro"/>
</dbReference>
<dbReference type="SUPFAM" id="SSF53850">
    <property type="entry name" value="Periplasmic binding protein-like II"/>
    <property type="match status" value="1"/>
</dbReference>
<evidence type="ECO:0000256" key="2">
    <source>
        <dbReference type="ARBA" id="ARBA00022729"/>
    </source>
</evidence>
<dbReference type="Pfam" id="PF12974">
    <property type="entry name" value="Phosphonate-bd"/>
    <property type="match status" value="1"/>
</dbReference>
<organism evidence="3">
    <name type="scientific">Magnetococcus massalia (strain MO-1)</name>
    <dbReference type="NCBI Taxonomy" id="451514"/>
    <lineage>
        <taxon>Bacteria</taxon>
        <taxon>Pseudomonadati</taxon>
        <taxon>Pseudomonadota</taxon>
        <taxon>Magnetococcia</taxon>
        <taxon>Magnetococcales</taxon>
        <taxon>Magnetococcaceae</taxon>
        <taxon>Magnetococcus</taxon>
    </lineage>
</organism>
<dbReference type="EMBL" id="LO017727">
    <property type="protein sequence ID" value="CRH04372.1"/>
    <property type="molecule type" value="Genomic_DNA"/>
</dbReference>
<accession>A0A1S7LC99</accession>
<sequence length="247" mass="27267">MHPYLPATKLVNRFTPLMDYLSEHTGRDVRIRIGSTYQDHADAVGGGEVDIAFFGPGGYVMFSHEHGVPPLLGRLDFGGTSTFQGVVVTLKSSPFSTLSDLKGKRFAFGDPNSTMSSLVPRAMLKQAGVDTTDFASFEHLQNHHNVALAVMLKKYHAGSVKEEVYREYKARGLRALAWSPEISSHIFVASPLLPPEMTAKLRELFQTIHTDPNSQAILKGIKGKTKRIIPAKDADYETLRKLILSAE</sequence>
<keyword evidence="2" id="KW-0732">Signal</keyword>
<comment type="similarity">
    <text evidence="1">Belongs to the phosphate/phosphite/phosphonate binding protein family.</text>
</comment>
<gene>
    <name evidence="3" type="ORF">MAGMO_0158</name>
</gene>
<dbReference type="PANTHER" id="PTHR35841:SF1">
    <property type="entry name" value="PHOSPHONATES-BINDING PERIPLASMIC PROTEIN"/>
    <property type="match status" value="1"/>
</dbReference>
<proteinExistence type="inferred from homology"/>
<evidence type="ECO:0000256" key="1">
    <source>
        <dbReference type="ARBA" id="ARBA00007162"/>
    </source>
</evidence>
<dbReference type="PANTHER" id="PTHR35841">
    <property type="entry name" value="PHOSPHONATES-BINDING PERIPLASMIC PROTEIN"/>
    <property type="match status" value="1"/>
</dbReference>